<dbReference type="PROSITE" id="PS50206">
    <property type="entry name" value="RHODANESE_3"/>
    <property type="match status" value="1"/>
</dbReference>
<gene>
    <name evidence="2" type="ORF">GCM10011320_54450</name>
</gene>
<dbReference type="GO" id="GO:0004792">
    <property type="term" value="F:thiosulfate-cyanide sulfurtransferase activity"/>
    <property type="evidence" value="ECO:0007669"/>
    <property type="project" value="TreeGrafter"/>
</dbReference>
<dbReference type="AlphaFoldDB" id="A0A917NZM7"/>
<dbReference type="SUPFAM" id="SSF52821">
    <property type="entry name" value="Rhodanese/Cell cycle control phosphatase"/>
    <property type="match status" value="1"/>
</dbReference>
<dbReference type="EMBL" id="BMKW01000018">
    <property type="protein sequence ID" value="GGJ39955.1"/>
    <property type="molecule type" value="Genomic_DNA"/>
</dbReference>
<dbReference type="Gene3D" id="3.40.250.10">
    <property type="entry name" value="Rhodanese-like domain"/>
    <property type="match status" value="1"/>
</dbReference>
<feature type="domain" description="Rhodanese" evidence="1">
    <location>
        <begin position="31"/>
        <end position="128"/>
    </location>
</feature>
<dbReference type="Proteomes" id="UP000661507">
    <property type="component" value="Unassembled WGS sequence"/>
</dbReference>
<keyword evidence="3" id="KW-1185">Reference proteome</keyword>
<dbReference type="PANTHER" id="PTHR44086:SF13">
    <property type="entry name" value="THIOSULFATE SULFURTRANSFERASE PSPE"/>
    <property type="match status" value="1"/>
</dbReference>
<evidence type="ECO:0000259" key="1">
    <source>
        <dbReference type="PROSITE" id="PS50206"/>
    </source>
</evidence>
<reference evidence="2" key="2">
    <citation type="submission" date="2020-09" db="EMBL/GenBank/DDBJ databases">
        <authorList>
            <person name="Sun Q."/>
            <person name="Zhou Y."/>
        </authorList>
    </citation>
    <scope>NUCLEOTIDE SEQUENCE</scope>
    <source>
        <strain evidence="2">CGMCC 1.3617</strain>
    </source>
</reference>
<proteinExistence type="predicted"/>
<dbReference type="InterPro" id="IPR036873">
    <property type="entry name" value="Rhodanese-like_dom_sf"/>
</dbReference>
<sequence>MCMKKGYKALLAEAEAVVETMPAEQALSLHGDDGVLFVDLRDPREIQREGRIPGAFSCPRGMLEFWIDPESPYAKPVFAEDKRFLFYCASGWRSALAARTAQEMGLEKVAHVGGGFTAWRNAGGAVEMPEPRK</sequence>
<evidence type="ECO:0000313" key="2">
    <source>
        <dbReference type="EMBL" id="GGJ39955.1"/>
    </source>
</evidence>
<dbReference type="SMART" id="SM00450">
    <property type="entry name" value="RHOD"/>
    <property type="match status" value="1"/>
</dbReference>
<accession>A0A917NZM7</accession>
<organism evidence="2 3">
    <name type="scientific">Neoroseomonas lacus</name>
    <dbReference type="NCBI Taxonomy" id="287609"/>
    <lineage>
        <taxon>Bacteria</taxon>
        <taxon>Pseudomonadati</taxon>
        <taxon>Pseudomonadota</taxon>
        <taxon>Alphaproteobacteria</taxon>
        <taxon>Acetobacterales</taxon>
        <taxon>Acetobacteraceae</taxon>
        <taxon>Neoroseomonas</taxon>
    </lineage>
</organism>
<name>A0A917NZM7_9PROT</name>
<dbReference type="InterPro" id="IPR001763">
    <property type="entry name" value="Rhodanese-like_dom"/>
</dbReference>
<comment type="caution">
    <text evidence="2">The sequence shown here is derived from an EMBL/GenBank/DDBJ whole genome shotgun (WGS) entry which is preliminary data.</text>
</comment>
<dbReference type="PANTHER" id="PTHR44086">
    <property type="entry name" value="THIOSULFATE SULFURTRANSFERASE RDL2, MITOCHONDRIAL-RELATED"/>
    <property type="match status" value="1"/>
</dbReference>
<dbReference type="CDD" id="cd01447">
    <property type="entry name" value="Polysulfide_ST"/>
    <property type="match status" value="1"/>
</dbReference>
<reference evidence="2" key="1">
    <citation type="journal article" date="2014" name="Int. J. Syst. Evol. Microbiol.">
        <title>Complete genome sequence of Corynebacterium casei LMG S-19264T (=DSM 44701T), isolated from a smear-ripened cheese.</title>
        <authorList>
            <consortium name="US DOE Joint Genome Institute (JGI-PGF)"/>
            <person name="Walter F."/>
            <person name="Albersmeier A."/>
            <person name="Kalinowski J."/>
            <person name="Ruckert C."/>
        </authorList>
    </citation>
    <scope>NUCLEOTIDE SEQUENCE</scope>
    <source>
        <strain evidence="2">CGMCC 1.3617</strain>
    </source>
</reference>
<protein>
    <submittedName>
        <fullName evidence="2">Rhodanese</fullName>
    </submittedName>
</protein>
<dbReference type="Pfam" id="PF00581">
    <property type="entry name" value="Rhodanese"/>
    <property type="match status" value="1"/>
</dbReference>
<evidence type="ECO:0000313" key="3">
    <source>
        <dbReference type="Proteomes" id="UP000661507"/>
    </source>
</evidence>